<reference evidence="3" key="1">
    <citation type="submission" date="2009-09" db="EMBL/GenBank/DDBJ databases">
        <title>The complete chromosome of Desulfohalobium retbaense DSM 5692.</title>
        <authorList>
            <consortium name="US DOE Joint Genome Institute (JGI-PGF)"/>
            <person name="Lucas S."/>
            <person name="Copeland A."/>
            <person name="Lapidus A."/>
            <person name="Glavina del Rio T."/>
            <person name="Dalin E."/>
            <person name="Tice H."/>
            <person name="Bruce D."/>
            <person name="Goodwin L."/>
            <person name="Pitluck S."/>
            <person name="Kyrpides N."/>
            <person name="Mavromatis K."/>
            <person name="Ivanova N."/>
            <person name="Mikhailova N."/>
            <person name="Munk A.C."/>
            <person name="Brettin T."/>
            <person name="Detter J.C."/>
            <person name="Han C."/>
            <person name="Tapia R."/>
            <person name="Larimer F."/>
            <person name="Land M."/>
            <person name="Hauser L."/>
            <person name="Markowitz V."/>
            <person name="Cheng J.-F."/>
            <person name="Hugenholtz P."/>
            <person name="Woyke T."/>
            <person name="Wu D."/>
            <person name="Spring S."/>
            <person name="Klenk H.-P."/>
            <person name="Eisen J.A."/>
        </authorList>
    </citation>
    <scope>NUCLEOTIDE SEQUENCE [LARGE SCALE GENOMIC DNA]</scope>
    <source>
        <strain evidence="3">DSM 5692</strain>
    </source>
</reference>
<evidence type="ECO:0000256" key="1">
    <source>
        <dbReference type="SAM" id="Phobius"/>
    </source>
</evidence>
<accession>C8X3I3</accession>
<keyword evidence="1" id="KW-1133">Transmembrane helix</keyword>
<gene>
    <name evidence="2" type="ordered locus">Dret_1696</name>
</gene>
<evidence type="ECO:0000313" key="2">
    <source>
        <dbReference type="EMBL" id="ACV68980.1"/>
    </source>
</evidence>
<proteinExistence type="predicted"/>
<keyword evidence="3" id="KW-1185">Reference proteome</keyword>
<dbReference type="Proteomes" id="UP000001052">
    <property type="component" value="Chromosome"/>
</dbReference>
<dbReference type="eggNOG" id="ENOG50348SY">
    <property type="taxonomic scope" value="Bacteria"/>
</dbReference>
<protein>
    <recommendedName>
        <fullName evidence="4">Type 4 fimbrial biogenesis protein PilX N-terminal domain-containing protein</fullName>
    </recommendedName>
</protein>
<dbReference type="STRING" id="485915.Dret_1696"/>
<dbReference type="AlphaFoldDB" id="C8X3I3"/>
<keyword evidence="1" id="KW-0472">Membrane</keyword>
<evidence type="ECO:0008006" key="4">
    <source>
        <dbReference type="Google" id="ProtNLM"/>
    </source>
</evidence>
<evidence type="ECO:0000313" key="3">
    <source>
        <dbReference type="Proteomes" id="UP000001052"/>
    </source>
</evidence>
<reference evidence="2 3" key="2">
    <citation type="journal article" date="2010" name="Stand. Genomic Sci.">
        <title>Complete genome sequence of Desulfohalobium retbaense type strain (HR(100)).</title>
        <authorList>
            <person name="Spring S."/>
            <person name="Nolan M."/>
            <person name="Lapidus A."/>
            <person name="Glavina Del Rio T."/>
            <person name="Copeland A."/>
            <person name="Tice H."/>
            <person name="Cheng J.F."/>
            <person name="Lucas S."/>
            <person name="Land M."/>
            <person name="Chen F."/>
            <person name="Bruce D."/>
            <person name="Goodwin L."/>
            <person name="Pitluck S."/>
            <person name="Ivanova N."/>
            <person name="Mavromatis K."/>
            <person name="Mikhailova N."/>
            <person name="Pati A."/>
            <person name="Chen A."/>
            <person name="Palaniappan K."/>
            <person name="Hauser L."/>
            <person name="Chang Y.J."/>
            <person name="Jeffries C.D."/>
            <person name="Munk C."/>
            <person name="Kiss H."/>
            <person name="Chain P."/>
            <person name="Han C."/>
            <person name="Brettin T."/>
            <person name="Detter J.C."/>
            <person name="Schuler E."/>
            <person name="Goker M."/>
            <person name="Rohde M."/>
            <person name="Bristow J."/>
            <person name="Eisen J.A."/>
            <person name="Markowitz V."/>
            <person name="Hugenholtz P."/>
            <person name="Kyrpides N.C."/>
            <person name="Klenk H.P."/>
        </authorList>
    </citation>
    <scope>NUCLEOTIDE SEQUENCE [LARGE SCALE GENOMIC DNA]</scope>
    <source>
        <strain evidence="2 3">DSM 5692</strain>
    </source>
</reference>
<dbReference type="KEGG" id="drt:Dret_1696"/>
<feature type="transmembrane region" description="Helical" evidence="1">
    <location>
        <begin position="43"/>
        <end position="62"/>
    </location>
</feature>
<sequence>MKSLSRMWKYRKSPFFGASGVCERVLSTSCWTRTRSRSESGAVLVLSLIVLAVLSILIAGFGQDTKVDLFLSRNLRLKNIAHNWGEAGLDVTREVIAHAGDTRGGDANATFPIVIDGETFNVENPGDTLFWGNGTVLLSDAEDTLRARSRVRFQGTQQQEGNSIIIAAGYEGIGKGAGSGGALALIYSIQTNSTAPDSNARQRMAEIYRFAFGGM</sequence>
<name>C8X3I3_DESRD</name>
<dbReference type="HOGENOM" id="CLU_1281482_0_0_7"/>
<keyword evidence="1" id="KW-0812">Transmembrane</keyword>
<dbReference type="EMBL" id="CP001734">
    <property type="protein sequence ID" value="ACV68980.1"/>
    <property type="molecule type" value="Genomic_DNA"/>
</dbReference>
<organism evidence="2 3">
    <name type="scientific">Desulfohalobium retbaense (strain ATCC 49708 / DSM 5692 / JCM 16813 / HR100)</name>
    <dbReference type="NCBI Taxonomy" id="485915"/>
    <lineage>
        <taxon>Bacteria</taxon>
        <taxon>Pseudomonadati</taxon>
        <taxon>Thermodesulfobacteriota</taxon>
        <taxon>Desulfovibrionia</taxon>
        <taxon>Desulfovibrionales</taxon>
        <taxon>Desulfohalobiaceae</taxon>
        <taxon>Desulfohalobium</taxon>
    </lineage>
</organism>